<dbReference type="GO" id="GO:0007035">
    <property type="term" value="P:vacuolar acidification"/>
    <property type="evidence" value="ECO:0007669"/>
    <property type="project" value="EnsemblFungi"/>
</dbReference>
<dbReference type="VEuPathDB" id="FungiDB:GWK60_K11363"/>
<feature type="transmembrane region" description="Helical" evidence="6">
    <location>
        <begin position="162"/>
        <end position="183"/>
    </location>
</feature>
<accession>A0A0W0CRC9</accession>
<evidence type="ECO:0000256" key="1">
    <source>
        <dbReference type="ARBA" id="ARBA00004477"/>
    </source>
</evidence>
<dbReference type="AlphaFoldDB" id="A0A0W0CRC9"/>
<dbReference type="VEuPathDB" id="FungiDB:CAGL0K11594g"/>
<dbReference type="Pfam" id="PF11712">
    <property type="entry name" value="Vma12"/>
    <property type="match status" value="1"/>
</dbReference>
<sequence>MFEVAVGSALRRALEAAVEAAVAAGDGDAKVRLLELIERGSVPCGELAELCRAWGSEVSVSEALSGLEFKFKDRETRKPSPEFQAQLARLRALQQEQEYQQIVKNRDLAITTESEATPAQINREIKEQVTTVFNIIISVISVVVAIWYWSRTSAGLAIHHRIFLCMFFGILVLVAEVVVYSSYLSKIEEAKASEKSKKEHKKLVKKYVF</sequence>
<keyword evidence="5 6" id="KW-0472">Membrane</keyword>
<dbReference type="VEuPathDB" id="FungiDB:B1J91_K11594g"/>
<comment type="subcellular location">
    <subcellularLocation>
        <location evidence="1">Endoplasmic reticulum membrane</location>
        <topology evidence="1">Multi-pass membrane protein</topology>
    </subcellularLocation>
</comment>
<evidence type="ECO:0000256" key="6">
    <source>
        <dbReference type="SAM" id="Phobius"/>
    </source>
</evidence>
<dbReference type="EMBL" id="LLZZ01000126">
    <property type="protein sequence ID" value="KTB02134.1"/>
    <property type="molecule type" value="Genomic_DNA"/>
</dbReference>
<reference evidence="7 8" key="1">
    <citation type="submission" date="2015-10" db="EMBL/GenBank/DDBJ databases">
        <title>Draft genomes sequences of Candida glabrata isolates 1A, 1B, 2A, 2B, 3A and 3B.</title>
        <authorList>
            <person name="Haavelsrud O.E."/>
            <person name="Gaustad P."/>
        </authorList>
    </citation>
    <scope>NUCLEOTIDE SEQUENCE [LARGE SCALE GENOMIC DNA]</scope>
    <source>
        <strain evidence="7">910700640</strain>
    </source>
</reference>
<dbReference type="GO" id="GO:0005789">
    <property type="term" value="C:endoplasmic reticulum membrane"/>
    <property type="evidence" value="ECO:0007669"/>
    <property type="project" value="UniProtKB-SubCell"/>
</dbReference>
<keyword evidence="4 6" id="KW-1133">Transmembrane helix</keyword>
<evidence type="ECO:0000256" key="3">
    <source>
        <dbReference type="ARBA" id="ARBA00022824"/>
    </source>
</evidence>
<dbReference type="PANTHER" id="PTHR31394:SF1">
    <property type="entry name" value="TRANSMEMBRANE PROTEIN 199"/>
    <property type="match status" value="1"/>
</dbReference>
<dbReference type="InterPro" id="IPR021013">
    <property type="entry name" value="ATPase_Vma12"/>
</dbReference>
<evidence type="ECO:0000256" key="4">
    <source>
        <dbReference type="ARBA" id="ARBA00022989"/>
    </source>
</evidence>
<keyword evidence="2 6" id="KW-0812">Transmembrane</keyword>
<evidence type="ECO:0000313" key="7">
    <source>
        <dbReference type="EMBL" id="KTB02134.1"/>
    </source>
</evidence>
<gene>
    <name evidence="7" type="ORF">AO440_003739</name>
</gene>
<dbReference type="GO" id="GO:0070072">
    <property type="term" value="P:vacuolar proton-transporting V-type ATPase complex assembly"/>
    <property type="evidence" value="ECO:0007669"/>
    <property type="project" value="EnsemblFungi"/>
</dbReference>
<dbReference type="GO" id="GO:1990871">
    <property type="term" value="C:Vma12-Vma22 assembly complex"/>
    <property type="evidence" value="ECO:0007669"/>
    <property type="project" value="EnsemblFungi"/>
</dbReference>
<evidence type="ECO:0000256" key="2">
    <source>
        <dbReference type="ARBA" id="ARBA00022692"/>
    </source>
</evidence>
<organism evidence="7 8">
    <name type="scientific">Candida glabrata</name>
    <name type="common">Yeast</name>
    <name type="synonym">Torulopsis glabrata</name>
    <dbReference type="NCBI Taxonomy" id="5478"/>
    <lineage>
        <taxon>Eukaryota</taxon>
        <taxon>Fungi</taxon>
        <taxon>Dikarya</taxon>
        <taxon>Ascomycota</taxon>
        <taxon>Saccharomycotina</taxon>
        <taxon>Saccharomycetes</taxon>
        <taxon>Saccharomycetales</taxon>
        <taxon>Saccharomycetaceae</taxon>
        <taxon>Nakaseomyces</taxon>
    </lineage>
</organism>
<feature type="transmembrane region" description="Helical" evidence="6">
    <location>
        <begin position="132"/>
        <end position="150"/>
    </location>
</feature>
<dbReference type="VEuPathDB" id="FungiDB:GVI51_K11429"/>
<evidence type="ECO:0000313" key="8">
    <source>
        <dbReference type="Proteomes" id="UP000054886"/>
    </source>
</evidence>
<proteinExistence type="predicted"/>
<comment type="caution">
    <text evidence="7">The sequence shown here is derived from an EMBL/GenBank/DDBJ whole genome shotgun (WGS) entry which is preliminary data.</text>
</comment>
<protein>
    <submittedName>
        <fullName evidence="7">Vacuolar ATPase assembly integral membrane protein VPH2</fullName>
    </submittedName>
</protein>
<keyword evidence="3" id="KW-0256">Endoplasmic reticulum</keyword>
<dbReference type="Proteomes" id="UP000054886">
    <property type="component" value="Unassembled WGS sequence"/>
</dbReference>
<evidence type="ECO:0000256" key="5">
    <source>
        <dbReference type="ARBA" id="ARBA00023136"/>
    </source>
</evidence>
<dbReference type="PANTHER" id="PTHR31394">
    <property type="entry name" value="TRANSMEMBRANE PROTEIN 199"/>
    <property type="match status" value="1"/>
</dbReference>
<name>A0A0W0CRC9_CANGB</name>